<feature type="binding site" evidence="4">
    <location>
        <position position="594"/>
    </location>
    <ligand>
        <name>AMP</name>
        <dbReference type="ChEBI" id="CHEBI:456215"/>
    </ligand>
</feature>
<dbReference type="PROSITE" id="PS51845">
    <property type="entry name" value="PDEASE_I_2"/>
    <property type="match status" value="1"/>
</dbReference>
<feature type="binding site" evidence="5">
    <location>
        <position position="481"/>
    </location>
    <ligand>
        <name>Zn(2+)</name>
        <dbReference type="ChEBI" id="CHEBI:29105"/>
        <label>1</label>
    </ligand>
</feature>
<evidence type="ECO:0000313" key="10">
    <source>
        <dbReference type="Proteomes" id="UP001162131"/>
    </source>
</evidence>
<dbReference type="GO" id="GO:0007165">
    <property type="term" value="P:signal transduction"/>
    <property type="evidence" value="ECO:0007669"/>
    <property type="project" value="InterPro"/>
</dbReference>
<sequence length="730" mass="83177">MKSPDHSMRSQNPLMRDGHLPIPSKDINHSGVENSSSCHSETTWQRKQLNVKFYLCYYCLLSVCLGNSLVYYSVYNSSANFLFLSIILLIGSILFSLAIMIMEVRIGSSHMNKYMLNEMVYLFVGLSIVFSDPNIVEILIQTDKHHESFVTSFMFLMILGVIAHKNLARKIRQFIEVNVLLGLITFILNMFGELQKGQTIFQFILFILLTFYLATELQSVESNSMKLAPDKSDESIMLHEHLEQRSKSLNETKDLTVPRSANTTIEEIVSSLVKSFDLLSEVNSQDISVRESIQKSSQIILSALETLRTSSNVYSTNLKNITKNLDEQDKMFIEQSFIDANKSAGSMHSSPPVTKRSHKDPLYTTEYGVPELMGILIQIGKDWNFNTFLIDECTKGAPLLCCGVYALRRYGLDEIFSITDQSLKTLLQTLESKYYKNPYHNSCHAADVMNSYLFLIQASQLVDEMSSLELISGILAALAHDVGHPAKNNRFLIMSNDDLAIQFNDISVLEMLHASTFFKILKAQEPCLFKSLQLEKWHQMRKLIIELILATDMGKHFELMGYFNSKYLSMSELPELSDPEFRLDQYKMAIKAADIGHAAKSVELHQKWCGLAIKEFFAQGELEKSLGIPVSMYCDKDTTDISKSQAGFIKNIVSPLFMALNKVMNSQSIEDNCIAQLKINEGFWNSKRSYKQYQTVLMRKDEENEKSRFDGLVSRSQIFRHSNLAEKYLS</sequence>
<protein>
    <recommendedName>
        <fullName evidence="6">Phosphodiesterase</fullName>
        <ecNumber evidence="6">3.1.4.-</ecNumber>
    </recommendedName>
</protein>
<evidence type="ECO:0000256" key="3">
    <source>
        <dbReference type="PIRSR" id="PIRSR623088-1"/>
    </source>
</evidence>
<name>A0AAU9I9T4_9CILI</name>
<feature type="transmembrane region" description="Helical" evidence="7">
    <location>
        <begin position="174"/>
        <end position="192"/>
    </location>
</feature>
<comment type="cofactor">
    <cofactor evidence="6">
        <name>a divalent metal cation</name>
        <dbReference type="ChEBI" id="CHEBI:60240"/>
    </cofactor>
    <text evidence="6">Binds 2 divalent metal cations per subunit. Site 1 may preferentially bind zinc ions, while site 2 has a preference for magnesium and/or manganese ions.</text>
</comment>
<comment type="similarity">
    <text evidence="6">Belongs to the cyclic nucleotide phosphodiesterase family.</text>
</comment>
<comment type="caution">
    <text evidence="9">The sequence shown here is derived from an EMBL/GenBank/DDBJ whole genome shotgun (WGS) entry which is preliminary data.</text>
</comment>
<dbReference type="PRINTS" id="PR00387">
    <property type="entry name" value="PDIESTERASE1"/>
</dbReference>
<dbReference type="Gene3D" id="1.10.1300.10">
    <property type="entry name" value="3'5'-cyclic nucleotide phosphodiesterase, catalytic domain"/>
    <property type="match status" value="1"/>
</dbReference>
<feature type="binding site" evidence="5">
    <location>
        <position position="481"/>
    </location>
    <ligand>
        <name>Zn(2+)</name>
        <dbReference type="ChEBI" id="CHEBI:29105"/>
        <label>2</label>
    </ligand>
</feature>
<feature type="binding site" evidence="4">
    <location>
        <position position="481"/>
    </location>
    <ligand>
        <name>AMP</name>
        <dbReference type="ChEBI" id="CHEBI:456215"/>
    </ligand>
</feature>
<dbReference type="InterPro" id="IPR023088">
    <property type="entry name" value="PDEase"/>
</dbReference>
<evidence type="ECO:0000256" key="5">
    <source>
        <dbReference type="PIRSR" id="PIRSR623088-3"/>
    </source>
</evidence>
<dbReference type="GO" id="GO:0046872">
    <property type="term" value="F:metal ion binding"/>
    <property type="evidence" value="ECO:0007669"/>
    <property type="project" value="UniProtKB-KW"/>
</dbReference>
<evidence type="ECO:0000256" key="4">
    <source>
        <dbReference type="PIRSR" id="PIRSR623088-2"/>
    </source>
</evidence>
<evidence type="ECO:0000256" key="1">
    <source>
        <dbReference type="ARBA" id="ARBA00022723"/>
    </source>
</evidence>
<feature type="binding site" evidence="5">
    <location>
        <position position="444"/>
    </location>
    <ligand>
        <name>Zn(2+)</name>
        <dbReference type="ChEBI" id="CHEBI:29105"/>
        <label>1</label>
    </ligand>
</feature>
<evidence type="ECO:0000259" key="8">
    <source>
        <dbReference type="PROSITE" id="PS51845"/>
    </source>
</evidence>
<dbReference type="EMBL" id="CAJZBQ010000002">
    <property type="protein sequence ID" value="CAG9310302.1"/>
    <property type="molecule type" value="Genomic_DNA"/>
</dbReference>
<keyword evidence="7" id="KW-1133">Transmembrane helix</keyword>
<dbReference type="EC" id="3.1.4.-" evidence="6"/>
<feature type="binding site" evidence="5">
    <location>
        <position position="594"/>
    </location>
    <ligand>
        <name>Zn(2+)</name>
        <dbReference type="ChEBI" id="CHEBI:29105"/>
        <label>1</label>
    </ligand>
</feature>
<keyword evidence="1 5" id="KW-0479">Metal-binding</keyword>
<dbReference type="CDD" id="cd00077">
    <property type="entry name" value="HDc"/>
    <property type="match status" value="1"/>
</dbReference>
<dbReference type="InterPro" id="IPR023174">
    <property type="entry name" value="PDEase_CS"/>
</dbReference>
<organism evidence="9 10">
    <name type="scientific">Blepharisma stoltei</name>
    <dbReference type="NCBI Taxonomy" id="1481888"/>
    <lineage>
        <taxon>Eukaryota</taxon>
        <taxon>Sar</taxon>
        <taxon>Alveolata</taxon>
        <taxon>Ciliophora</taxon>
        <taxon>Postciliodesmatophora</taxon>
        <taxon>Heterotrichea</taxon>
        <taxon>Heterotrichida</taxon>
        <taxon>Blepharismidae</taxon>
        <taxon>Blepharisma</taxon>
    </lineage>
</organism>
<feature type="binding site" evidence="5">
    <location>
        <position position="480"/>
    </location>
    <ligand>
        <name>Zn(2+)</name>
        <dbReference type="ChEBI" id="CHEBI:29105"/>
        <label>1</label>
    </ligand>
</feature>
<keyword evidence="2 6" id="KW-0378">Hydrolase</keyword>
<feature type="active site" description="Proton donor" evidence="3">
    <location>
        <position position="440"/>
    </location>
</feature>
<proteinExistence type="inferred from homology"/>
<dbReference type="InterPro" id="IPR003607">
    <property type="entry name" value="HD/PDEase_dom"/>
</dbReference>
<feature type="domain" description="PDEase" evidence="8">
    <location>
        <begin position="365"/>
        <end position="691"/>
    </location>
</feature>
<dbReference type="Proteomes" id="UP001162131">
    <property type="component" value="Unassembled WGS sequence"/>
</dbReference>
<dbReference type="SUPFAM" id="SSF109604">
    <property type="entry name" value="HD-domain/PDEase-like"/>
    <property type="match status" value="1"/>
</dbReference>
<reference evidence="9" key="1">
    <citation type="submission" date="2021-09" db="EMBL/GenBank/DDBJ databases">
        <authorList>
            <consortium name="AG Swart"/>
            <person name="Singh M."/>
            <person name="Singh A."/>
            <person name="Seah K."/>
            <person name="Emmerich C."/>
        </authorList>
    </citation>
    <scope>NUCLEOTIDE SEQUENCE</scope>
    <source>
        <strain evidence="9">ATCC30299</strain>
    </source>
</reference>
<dbReference type="InterPro" id="IPR002073">
    <property type="entry name" value="PDEase_catalytic_dom"/>
</dbReference>
<dbReference type="PANTHER" id="PTHR11347">
    <property type="entry name" value="CYCLIC NUCLEOTIDE PHOSPHODIESTERASE"/>
    <property type="match status" value="1"/>
</dbReference>
<dbReference type="Pfam" id="PF00233">
    <property type="entry name" value="PDEase_I"/>
    <property type="match status" value="1"/>
</dbReference>
<keyword evidence="10" id="KW-1185">Reference proteome</keyword>
<gene>
    <name evidence="9" type="ORF">BSTOLATCC_MIC1155</name>
</gene>
<evidence type="ECO:0000256" key="7">
    <source>
        <dbReference type="SAM" id="Phobius"/>
    </source>
</evidence>
<evidence type="ECO:0000313" key="9">
    <source>
        <dbReference type="EMBL" id="CAG9310302.1"/>
    </source>
</evidence>
<keyword evidence="7" id="KW-0812">Transmembrane</keyword>
<feature type="transmembrane region" description="Helical" evidence="7">
    <location>
        <begin position="81"/>
        <end position="102"/>
    </location>
</feature>
<dbReference type="PROSITE" id="PS00126">
    <property type="entry name" value="PDEASE_I_1"/>
    <property type="match status" value="1"/>
</dbReference>
<feature type="binding site" evidence="4">
    <location>
        <begin position="440"/>
        <end position="444"/>
    </location>
    <ligand>
        <name>AMP</name>
        <dbReference type="ChEBI" id="CHEBI:456215"/>
    </ligand>
</feature>
<feature type="transmembrane region" description="Helical" evidence="7">
    <location>
        <begin position="55"/>
        <end position="75"/>
    </location>
</feature>
<keyword evidence="7" id="KW-0472">Membrane</keyword>
<feature type="binding site" evidence="4">
    <location>
        <position position="645"/>
    </location>
    <ligand>
        <name>AMP</name>
        <dbReference type="ChEBI" id="CHEBI:456215"/>
    </ligand>
</feature>
<evidence type="ECO:0000256" key="2">
    <source>
        <dbReference type="ARBA" id="ARBA00022801"/>
    </source>
</evidence>
<dbReference type="GO" id="GO:0004114">
    <property type="term" value="F:3',5'-cyclic-nucleotide phosphodiesterase activity"/>
    <property type="evidence" value="ECO:0007669"/>
    <property type="project" value="InterPro"/>
</dbReference>
<feature type="transmembrane region" description="Helical" evidence="7">
    <location>
        <begin position="150"/>
        <end position="167"/>
    </location>
</feature>
<dbReference type="InterPro" id="IPR036971">
    <property type="entry name" value="PDEase_catalytic_dom_sf"/>
</dbReference>
<evidence type="ECO:0000256" key="6">
    <source>
        <dbReference type="RuleBase" id="RU363067"/>
    </source>
</evidence>
<dbReference type="AlphaFoldDB" id="A0AAU9I9T4"/>
<accession>A0AAU9I9T4</accession>